<proteinExistence type="predicted"/>
<dbReference type="Proteomes" id="UP001602013">
    <property type="component" value="Unassembled WGS sequence"/>
</dbReference>
<dbReference type="RefSeq" id="WP_387412489.1">
    <property type="nucleotide sequence ID" value="NZ_JBIASD010000011.1"/>
</dbReference>
<evidence type="ECO:0000313" key="3">
    <source>
        <dbReference type="Proteomes" id="UP001602013"/>
    </source>
</evidence>
<evidence type="ECO:0000256" key="1">
    <source>
        <dbReference type="SAM" id="MobiDB-lite"/>
    </source>
</evidence>
<keyword evidence="3" id="KW-1185">Reference proteome</keyword>
<evidence type="ECO:0000313" key="2">
    <source>
        <dbReference type="EMBL" id="MFF3667506.1"/>
    </source>
</evidence>
<protein>
    <submittedName>
        <fullName evidence="2">Uncharacterized protein</fullName>
    </submittedName>
</protein>
<accession>A0ABW6SRG7</accession>
<organism evidence="2 3">
    <name type="scientific">Microtetraspora malaysiensis</name>
    <dbReference type="NCBI Taxonomy" id="161358"/>
    <lineage>
        <taxon>Bacteria</taxon>
        <taxon>Bacillati</taxon>
        <taxon>Actinomycetota</taxon>
        <taxon>Actinomycetes</taxon>
        <taxon>Streptosporangiales</taxon>
        <taxon>Streptosporangiaceae</taxon>
        <taxon>Microtetraspora</taxon>
    </lineage>
</organism>
<sequence>MLRGQEQQPEAAEQRAEQCPRVPPPEPARRTVRQRAGDRVGDQGGRRAEPGDHGEGGLLVTGGDLADLLGEEHLQRSETVRSAEAGLIPPRRG</sequence>
<feature type="compositionally biased region" description="Basic and acidic residues" evidence="1">
    <location>
        <begin position="70"/>
        <end position="81"/>
    </location>
</feature>
<feature type="compositionally biased region" description="Low complexity" evidence="1">
    <location>
        <begin position="1"/>
        <end position="11"/>
    </location>
</feature>
<gene>
    <name evidence="2" type="ORF">ACFYXI_18070</name>
</gene>
<name>A0ABW6SRG7_9ACTN</name>
<feature type="region of interest" description="Disordered" evidence="1">
    <location>
        <begin position="1"/>
        <end position="93"/>
    </location>
</feature>
<feature type="compositionally biased region" description="Basic and acidic residues" evidence="1">
    <location>
        <begin position="35"/>
        <end position="55"/>
    </location>
</feature>
<comment type="caution">
    <text evidence="2">The sequence shown here is derived from an EMBL/GenBank/DDBJ whole genome shotgun (WGS) entry which is preliminary data.</text>
</comment>
<reference evidence="2 3" key="1">
    <citation type="submission" date="2024-10" db="EMBL/GenBank/DDBJ databases">
        <title>The Natural Products Discovery Center: Release of the First 8490 Sequenced Strains for Exploring Actinobacteria Biosynthetic Diversity.</title>
        <authorList>
            <person name="Kalkreuter E."/>
            <person name="Kautsar S.A."/>
            <person name="Yang D."/>
            <person name="Bader C.D."/>
            <person name="Teijaro C.N."/>
            <person name="Fluegel L."/>
            <person name="Davis C.M."/>
            <person name="Simpson J.R."/>
            <person name="Lauterbach L."/>
            <person name="Steele A.D."/>
            <person name="Gui C."/>
            <person name="Meng S."/>
            <person name="Li G."/>
            <person name="Viehrig K."/>
            <person name="Ye F."/>
            <person name="Su P."/>
            <person name="Kiefer A.F."/>
            <person name="Nichols A."/>
            <person name="Cepeda A.J."/>
            <person name="Yan W."/>
            <person name="Fan B."/>
            <person name="Jiang Y."/>
            <person name="Adhikari A."/>
            <person name="Zheng C.-J."/>
            <person name="Schuster L."/>
            <person name="Cowan T.M."/>
            <person name="Smanski M.J."/>
            <person name="Chevrette M.G."/>
            <person name="De Carvalho L.P.S."/>
            <person name="Shen B."/>
        </authorList>
    </citation>
    <scope>NUCLEOTIDE SEQUENCE [LARGE SCALE GENOMIC DNA]</scope>
    <source>
        <strain evidence="2 3">NPDC002173</strain>
    </source>
</reference>
<dbReference type="EMBL" id="JBIASD010000011">
    <property type="protein sequence ID" value="MFF3667506.1"/>
    <property type="molecule type" value="Genomic_DNA"/>
</dbReference>